<dbReference type="InterPro" id="IPR051692">
    <property type="entry name" value="OMP-like"/>
</dbReference>
<evidence type="ECO:0000256" key="1">
    <source>
        <dbReference type="ARBA" id="ARBA00004370"/>
    </source>
</evidence>
<dbReference type="RefSeq" id="WP_109535100.1">
    <property type="nucleotide sequence ID" value="NZ_QEYD01000015.1"/>
</dbReference>
<feature type="signal peptide" evidence="5">
    <location>
        <begin position="1"/>
        <end position="21"/>
    </location>
</feature>
<feature type="chain" id="PRO_5015433656" description="Outer membrane protein beta-barrel domain-containing protein" evidence="5">
    <location>
        <begin position="22"/>
        <end position="233"/>
    </location>
</feature>
<evidence type="ECO:0000313" key="8">
    <source>
        <dbReference type="Proteomes" id="UP000244940"/>
    </source>
</evidence>
<protein>
    <recommendedName>
        <fullName evidence="6">Outer membrane protein beta-barrel domain-containing protein</fullName>
    </recommendedName>
</protein>
<keyword evidence="8" id="KW-1185">Reference proteome</keyword>
<evidence type="ECO:0000256" key="3">
    <source>
        <dbReference type="ARBA" id="ARBA00023136"/>
    </source>
</evidence>
<organism evidence="7 8">
    <name type="scientific">Pararhodobacter marinus</name>
    <dbReference type="NCBI Taxonomy" id="2184063"/>
    <lineage>
        <taxon>Bacteria</taxon>
        <taxon>Pseudomonadati</taxon>
        <taxon>Pseudomonadota</taxon>
        <taxon>Alphaproteobacteria</taxon>
        <taxon>Rhodobacterales</taxon>
        <taxon>Paracoccaceae</taxon>
        <taxon>Pararhodobacter</taxon>
    </lineage>
</organism>
<feature type="domain" description="Outer membrane protein beta-barrel" evidence="6">
    <location>
        <begin position="43"/>
        <end position="233"/>
    </location>
</feature>
<dbReference type="Proteomes" id="UP000244940">
    <property type="component" value="Unassembled WGS sequence"/>
</dbReference>
<evidence type="ECO:0000256" key="2">
    <source>
        <dbReference type="ARBA" id="ARBA00022729"/>
    </source>
</evidence>
<proteinExistence type="inferred from homology"/>
<accession>A0A2U2C4Y3</accession>
<dbReference type="GeneID" id="94367170"/>
<dbReference type="EMBL" id="QEYD01000015">
    <property type="protein sequence ID" value="PWE26864.1"/>
    <property type="molecule type" value="Genomic_DNA"/>
</dbReference>
<dbReference type="PANTHER" id="PTHR34001:SF3">
    <property type="entry name" value="BLL7405 PROTEIN"/>
    <property type="match status" value="1"/>
</dbReference>
<dbReference type="OrthoDB" id="268975at2"/>
<dbReference type="InterPro" id="IPR027385">
    <property type="entry name" value="Beta-barrel_OMP"/>
</dbReference>
<gene>
    <name evidence="7" type="ORF">C4N9_19950</name>
</gene>
<dbReference type="PANTHER" id="PTHR34001">
    <property type="entry name" value="BLL7405 PROTEIN"/>
    <property type="match status" value="1"/>
</dbReference>
<dbReference type="AlphaFoldDB" id="A0A2U2C4Y3"/>
<comment type="caution">
    <text evidence="7">The sequence shown here is derived from an EMBL/GenBank/DDBJ whole genome shotgun (WGS) entry which is preliminary data.</text>
</comment>
<dbReference type="GO" id="GO:0016020">
    <property type="term" value="C:membrane"/>
    <property type="evidence" value="ECO:0007669"/>
    <property type="project" value="UniProtKB-SubCell"/>
</dbReference>
<reference evidence="7 8" key="1">
    <citation type="submission" date="2018-05" db="EMBL/GenBank/DDBJ databases">
        <title>Pararhodobacter marina sp. nov., isolated from deep-sea water of the Indian Ocean.</title>
        <authorList>
            <person name="Lai Q.Sr."/>
            <person name="Liu X."/>
            <person name="Shao Z."/>
        </authorList>
    </citation>
    <scope>NUCLEOTIDE SEQUENCE [LARGE SCALE GENOMIC DNA]</scope>
    <source>
        <strain evidence="7 8">CIC4N-9</strain>
    </source>
</reference>
<dbReference type="InterPro" id="IPR011250">
    <property type="entry name" value="OMP/PagP_B-barrel"/>
</dbReference>
<name>A0A2U2C4Y3_9RHOB</name>
<keyword evidence="2 5" id="KW-0732">Signal</keyword>
<evidence type="ECO:0000256" key="4">
    <source>
        <dbReference type="ARBA" id="ARBA00038306"/>
    </source>
</evidence>
<evidence type="ECO:0000256" key="5">
    <source>
        <dbReference type="SAM" id="SignalP"/>
    </source>
</evidence>
<dbReference type="SUPFAM" id="SSF56925">
    <property type="entry name" value="OMPA-like"/>
    <property type="match status" value="1"/>
</dbReference>
<sequence>MRHHIAPLIATALFAGLPLTAAQATGPVTVYETPAEIVSPPMARAYDWSGGSIGLRVGASFGENFWGERGLGLASTPGDWDGTPFGLSAGYDLQSGGLVYGAAIDYTGGELIAGSTGNAGFGCAGGTCETRVDNQLAIRGRVGVAMDRTLFYATAGLASGEARGQAVVTNGSDRLIGWTAGLGVEHALSDNFSVNLEYLYTDLGRLELPNACATDCYTDVDYGTLRVGAQFRF</sequence>
<comment type="similarity">
    <text evidence="4">Belongs to the Omp25/RopB family.</text>
</comment>
<dbReference type="Gene3D" id="2.40.160.20">
    <property type="match status" value="1"/>
</dbReference>
<evidence type="ECO:0000313" key="7">
    <source>
        <dbReference type="EMBL" id="PWE26864.1"/>
    </source>
</evidence>
<dbReference type="Pfam" id="PF13505">
    <property type="entry name" value="OMP_b-brl"/>
    <property type="match status" value="1"/>
</dbReference>
<keyword evidence="3" id="KW-0472">Membrane</keyword>
<evidence type="ECO:0000259" key="6">
    <source>
        <dbReference type="Pfam" id="PF13505"/>
    </source>
</evidence>
<comment type="subcellular location">
    <subcellularLocation>
        <location evidence="1">Membrane</location>
    </subcellularLocation>
</comment>